<reference evidence="3" key="1">
    <citation type="journal article" date="2019" name="Int. J. Syst. Evol. Microbiol.">
        <title>The Global Catalogue of Microorganisms (GCM) 10K type strain sequencing project: providing services to taxonomists for standard genome sequencing and annotation.</title>
        <authorList>
            <consortium name="The Broad Institute Genomics Platform"/>
            <consortium name="The Broad Institute Genome Sequencing Center for Infectious Disease"/>
            <person name="Wu L."/>
            <person name="Ma J."/>
        </authorList>
    </citation>
    <scope>NUCLEOTIDE SEQUENCE [LARGE SCALE GENOMIC DNA]</scope>
    <source>
        <strain evidence="3">JCM 17441</strain>
    </source>
</reference>
<sequence>MAYGYQVPQPPKSNTLRTVLIVVGSVLVLCCGAVVVGGFFLFRNIGDSIGPAQDAAVTFVTRLEQDDVDGAYGLLCGDTREQYTATAFADRVRQQPKIRSHSVAGVSVVGRPGGASATVSMRLTLDSGFAAEHAFPMVKEGNAWKVCGQPY</sequence>
<protein>
    <recommendedName>
        <fullName evidence="4">DUF4878 domain-containing protein</fullName>
    </recommendedName>
</protein>
<dbReference type="Proteomes" id="UP001500620">
    <property type="component" value="Unassembled WGS sequence"/>
</dbReference>
<keyword evidence="3" id="KW-1185">Reference proteome</keyword>
<dbReference type="EMBL" id="BAABAT010000027">
    <property type="protein sequence ID" value="GAA4257266.1"/>
    <property type="molecule type" value="Genomic_DNA"/>
</dbReference>
<dbReference type="RefSeq" id="WP_345134269.1">
    <property type="nucleotide sequence ID" value="NZ_BAABAT010000027.1"/>
</dbReference>
<gene>
    <name evidence="2" type="ORF">GCM10022255_073390</name>
</gene>
<accession>A0ABP8DJ79</accession>
<proteinExistence type="predicted"/>
<name>A0ABP8DJ79_9ACTN</name>
<evidence type="ECO:0000313" key="2">
    <source>
        <dbReference type="EMBL" id="GAA4257266.1"/>
    </source>
</evidence>
<keyword evidence="1" id="KW-1133">Transmembrane helix</keyword>
<feature type="transmembrane region" description="Helical" evidence="1">
    <location>
        <begin position="20"/>
        <end position="42"/>
    </location>
</feature>
<organism evidence="2 3">
    <name type="scientific">Dactylosporangium darangshiense</name>
    <dbReference type="NCBI Taxonomy" id="579108"/>
    <lineage>
        <taxon>Bacteria</taxon>
        <taxon>Bacillati</taxon>
        <taxon>Actinomycetota</taxon>
        <taxon>Actinomycetes</taxon>
        <taxon>Micromonosporales</taxon>
        <taxon>Micromonosporaceae</taxon>
        <taxon>Dactylosporangium</taxon>
    </lineage>
</organism>
<evidence type="ECO:0000256" key="1">
    <source>
        <dbReference type="SAM" id="Phobius"/>
    </source>
</evidence>
<evidence type="ECO:0000313" key="3">
    <source>
        <dbReference type="Proteomes" id="UP001500620"/>
    </source>
</evidence>
<keyword evidence="1" id="KW-0812">Transmembrane</keyword>
<comment type="caution">
    <text evidence="2">The sequence shown here is derived from an EMBL/GenBank/DDBJ whole genome shotgun (WGS) entry which is preliminary data.</text>
</comment>
<evidence type="ECO:0008006" key="4">
    <source>
        <dbReference type="Google" id="ProtNLM"/>
    </source>
</evidence>
<keyword evidence="1" id="KW-0472">Membrane</keyword>